<evidence type="ECO:0000313" key="1">
    <source>
        <dbReference type="EMBL" id="KAH7864021.1"/>
    </source>
</evidence>
<sequence length="779" mass="89340">MYSQETFTLLHRGLSPANINSSAASFSPAKQPTISLPFLSVWSIGTKEERVNLGVRLRCKTSTKDYKDVSQNDLHKDVSHNDLPIIKQYSGIVETIAYQTQLEAALDKDWELKKIEQHVDAIRSMLGSMGDGEINISAYDTAWVALVEDIEGSGTPQFPSSLEWIANNQHQDGSWGDSSIFEAHDRIINTLGCVIALRSWNIHPDKSEKGLKFIKENLNKLEDEDAEHMPIGFEIAFPALIEKAKKLDIQVPDDSPALQEIYARRNLKLTRIPRDIMHKVPSTLLHSLEGMDGQGLQWEKLLKLQCQDGSFLFSPSSTAFALMETKDVNCLRYLTRIVETFNGGVPNVYPVDLFEHMWAVDRIERLGISRFFKSEIKECVDYVHRYWTEEGICWARNSVVRDIDDTSMGFRLLRLHGYPVSADVYRHFKKGDEFFCFAGQSTQAVTGMYNLYRASQISFPGEKILEDANEYSTKFLREKQACNELLDKWIVTKDLPGEVGYALDVPWYASLPRLEARFYLEHYGGEDDVWVGKTLYRMPYVNNNTYLELAKLDYNKCQALHQQEWHSIQKWYADCKFGVSQRNLLLAYYLAAASIFEPERYSKTTGNGLLGALIRTIDQLSLNTLEEHGRDIHHNLLHAWESWMKNWEEGGDMYEGEAELLVSSINLCANRWVSQPPVSNCDQYKRLSDITNSVCRQLRHQFQHNDMIRDDKDSCNTAIQIETDMQELVQLVLCSSPNDIDPETKQIFLAVAKSFYYHAHCTLGNIHFHTAKVLFERVI</sequence>
<name>A0ACB7ZF46_9ERIC</name>
<dbReference type="EMBL" id="CM037162">
    <property type="protein sequence ID" value="KAH7864021.1"/>
    <property type="molecule type" value="Genomic_DNA"/>
</dbReference>
<evidence type="ECO:0000313" key="2">
    <source>
        <dbReference type="Proteomes" id="UP000828048"/>
    </source>
</evidence>
<gene>
    <name evidence="1" type="ORF">Vadar_024712</name>
</gene>
<proteinExistence type="predicted"/>
<keyword evidence="2" id="KW-1185">Reference proteome</keyword>
<comment type="caution">
    <text evidence="1">The sequence shown here is derived from an EMBL/GenBank/DDBJ whole genome shotgun (WGS) entry which is preliminary data.</text>
</comment>
<organism evidence="1 2">
    <name type="scientific">Vaccinium darrowii</name>
    <dbReference type="NCBI Taxonomy" id="229202"/>
    <lineage>
        <taxon>Eukaryota</taxon>
        <taxon>Viridiplantae</taxon>
        <taxon>Streptophyta</taxon>
        <taxon>Embryophyta</taxon>
        <taxon>Tracheophyta</taxon>
        <taxon>Spermatophyta</taxon>
        <taxon>Magnoliopsida</taxon>
        <taxon>eudicotyledons</taxon>
        <taxon>Gunneridae</taxon>
        <taxon>Pentapetalae</taxon>
        <taxon>asterids</taxon>
        <taxon>Ericales</taxon>
        <taxon>Ericaceae</taxon>
        <taxon>Vaccinioideae</taxon>
        <taxon>Vaccinieae</taxon>
        <taxon>Vaccinium</taxon>
    </lineage>
</organism>
<accession>A0ACB7ZF46</accession>
<reference evidence="1 2" key="1">
    <citation type="journal article" date="2021" name="Hortic Res">
        <title>High-quality reference genome and annotation aids understanding of berry development for evergreen blueberry (Vaccinium darrowii).</title>
        <authorList>
            <person name="Yu J."/>
            <person name="Hulse-Kemp A.M."/>
            <person name="Babiker E."/>
            <person name="Staton M."/>
        </authorList>
    </citation>
    <scope>NUCLEOTIDE SEQUENCE [LARGE SCALE GENOMIC DNA]</scope>
    <source>
        <strain evidence="2">cv. NJ 8807/NJ 8810</strain>
        <tissue evidence="1">Young leaf</tissue>
    </source>
</reference>
<dbReference type="Proteomes" id="UP000828048">
    <property type="component" value="Chromosome 12"/>
</dbReference>
<protein>
    <submittedName>
        <fullName evidence="1">Uncharacterized protein</fullName>
    </submittedName>
</protein>